<dbReference type="InterPro" id="IPR036188">
    <property type="entry name" value="FAD/NAD-bd_sf"/>
</dbReference>
<reference evidence="2" key="1">
    <citation type="submission" date="2022-11" db="EMBL/GenBank/DDBJ databases">
        <title>Biodiversity and phylogenetic relationships of bacteria.</title>
        <authorList>
            <person name="Machado R.A.R."/>
            <person name="Bhat A."/>
            <person name="Loulou A."/>
            <person name="Kallel S."/>
        </authorList>
    </citation>
    <scope>NUCLEOTIDE SEQUENCE</scope>
    <source>
        <strain evidence="2">K-TC2</strain>
    </source>
</reference>
<dbReference type="InterPro" id="IPR038732">
    <property type="entry name" value="HpyO/CreE_NAD-binding"/>
</dbReference>
<accession>A0A9X3E2V5</accession>
<gene>
    <name evidence="2" type="ORF">OSH07_14135</name>
</gene>
<dbReference type="Proteomes" id="UP001144805">
    <property type="component" value="Unassembled WGS sequence"/>
</dbReference>
<dbReference type="Gene3D" id="3.50.50.60">
    <property type="entry name" value="FAD/NAD(P)-binding domain"/>
    <property type="match status" value="2"/>
</dbReference>
<evidence type="ECO:0000259" key="1">
    <source>
        <dbReference type="Pfam" id="PF13454"/>
    </source>
</evidence>
<comment type="caution">
    <text evidence="2">The sequence shown here is derived from an EMBL/GenBank/DDBJ whole genome shotgun (WGS) entry which is preliminary data.</text>
</comment>
<dbReference type="EMBL" id="JAPKNK010000005">
    <property type="protein sequence ID" value="MCX5570342.1"/>
    <property type="molecule type" value="Genomic_DNA"/>
</dbReference>
<keyword evidence="3" id="KW-1185">Reference proteome</keyword>
<organism evidence="2 3">
    <name type="scientific">Kaistia nematophila</name>
    <dbReference type="NCBI Taxonomy" id="2994654"/>
    <lineage>
        <taxon>Bacteria</taxon>
        <taxon>Pseudomonadati</taxon>
        <taxon>Pseudomonadota</taxon>
        <taxon>Alphaproteobacteria</taxon>
        <taxon>Hyphomicrobiales</taxon>
        <taxon>Kaistiaceae</taxon>
        <taxon>Kaistia</taxon>
    </lineage>
</organism>
<dbReference type="Pfam" id="PF13454">
    <property type="entry name" value="NAD_binding_9"/>
    <property type="match status" value="1"/>
</dbReference>
<evidence type="ECO:0000313" key="2">
    <source>
        <dbReference type="EMBL" id="MCX5570342.1"/>
    </source>
</evidence>
<dbReference type="InterPro" id="IPR052189">
    <property type="entry name" value="L-asp_N-monooxygenase_NS-form"/>
</dbReference>
<name>A0A9X3E2V5_9HYPH</name>
<dbReference type="PANTHER" id="PTHR40254:SF1">
    <property type="entry name" value="BLR0577 PROTEIN"/>
    <property type="match status" value="1"/>
</dbReference>
<dbReference type="RefSeq" id="WP_266339305.1">
    <property type="nucleotide sequence ID" value="NZ_JAPKNK010000005.1"/>
</dbReference>
<protein>
    <submittedName>
        <fullName evidence="2">FAD/NAD(P)-binding protein</fullName>
    </submittedName>
</protein>
<proteinExistence type="predicted"/>
<feature type="domain" description="FAD-dependent urate hydroxylase HpyO/Asp monooxygenase CreE-like FAD/NAD(P)-binding" evidence="1">
    <location>
        <begin position="11"/>
        <end position="161"/>
    </location>
</feature>
<sequence length="463" mass="49327">MTSRRKPPTVVVVGGGFTGGAVAYHLAARRLPRLGPVTVVEPRPLLGAGLAYSTHDAAHRINVPAARMSLISEQPGHFAEWLERTGAADRGAVTEDGHVFPQRRLFGLYVDATLLPLLGEGLVRHSQTRAIAIEKQGKRFRIGLEDGSVLLADVLVLATTHPAPSVPAVLRPLAERKGFVANAYASDALEGIAPDDRVLIVGNGLTSADIVASLDARGHRGEITSLSRHGLRSKGHAPGTWQPRGDFTTAPAPTVLKLLGQIRVELEAGRTAGETWHPVFDALRGQGGAIWAALSLAERRRLVRHLRVFWDVHRFRVAPQVEAALDRRIADGTLEVLAGSLVAASRDARSFVIDIRPRSRRTIRQERYDAVIVATGPAHAAVIRENPAIASLHAAGLVGLDAYGLGLAVDAEAVALDAGGSPVPGLYVAGPLARGSFGELMGLLEVTRHAEFVADRIVERLIG</sequence>
<dbReference type="SUPFAM" id="SSF51905">
    <property type="entry name" value="FAD/NAD(P)-binding domain"/>
    <property type="match status" value="1"/>
</dbReference>
<dbReference type="AlphaFoldDB" id="A0A9X3E2V5"/>
<dbReference type="PANTHER" id="PTHR40254">
    <property type="entry name" value="BLR0577 PROTEIN"/>
    <property type="match status" value="1"/>
</dbReference>
<evidence type="ECO:0000313" key="3">
    <source>
        <dbReference type="Proteomes" id="UP001144805"/>
    </source>
</evidence>